<protein>
    <recommendedName>
        <fullName evidence="3">Alcohol acetyltransferase</fullName>
    </recommendedName>
</protein>
<dbReference type="SUPFAM" id="SSF52777">
    <property type="entry name" value="CoA-dependent acyltransferases"/>
    <property type="match status" value="2"/>
</dbReference>
<keyword evidence="2" id="KW-1185">Reference proteome</keyword>
<dbReference type="InterPro" id="IPR052058">
    <property type="entry name" value="Alcohol_O-acetyltransferase"/>
</dbReference>
<dbReference type="GO" id="GO:0008080">
    <property type="term" value="F:N-acetyltransferase activity"/>
    <property type="evidence" value="ECO:0007669"/>
    <property type="project" value="TreeGrafter"/>
</dbReference>
<evidence type="ECO:0008006" key="3">
    <source>
        <dbReference type="Google" id="ProtNLM"/>
    </source>
</evidence>
<dbReference type="RefSeq" id="XP_064699997.1">
    <property type="nucleotide sequence ID" value="XM_064854906.1"/>
</dbReference>
<dbReference type="GeneID" id="89979527"/>
<dbReference type="Gene3D" id="3.30.559.10">
    <property type="entry name" value="Chloramphenicol acetyltransferase-like domain"/>
    <property type="match status" value="1"/>
</dbReference>
<organism evidence="1 2">
    <name type="scientific">Exophiala bonariae</name>
    <dbReference type="NCBI Taxonomy" id="1690606"/>
    <lineage>
        <taxon>Eukaryota</taxon>
        <taxon>Fungi</taxon>
        <taxon>Dikarya</taxon>
        <taxon>Ascomycota</taxon>
        <taxon>Pezizomycotina</taxon>
        <taxon>Eurotiomycetes</taxon>
        <taxon>Chaetothyriomycetidae</taxon>
        <taxon>Chaetothyriales</taxon>
        <taxon>Herpotrichiellaceae</taxon>
        <taxon>Exophiala</taxon>
    </lineage>
</organism>
<evidence type="ECO:0000313" key="2">
    <source>
        <dbReference type="Proteomes" id="UP001358417"/>
    </source>
</evidence>
<sequence>MTLPWSCRQIRPGGDKNCEQFRYDGYSPTRNTKYEDVGPEISRPRREKLPKFRDADQEALQPNCDQTLPEWRTRAPLKGFVWLHATSRHSLNFYNNVAVSAFYSQSTGVSLGVLRGLVHRALSDVIEDHAALAACVVDEGTTSPYFVRLPQIDLEKSVRFIASRLIQNGSQPIAIKELDQLLEEEHNQNFKSLNGVLPMWRVLIVHEPEPCSRFVVTFVYHHAICDGTSGLVFHRSFLTKLQKAARSPDSDRSTVDSIVRPSNKMLIPCLEDLHPLPISLRYLFKSLYSEFVAHPPRGLWTSIPITVDQSKRRSRYRSLYFSKDTTSSLIVICRSHRTSVTAAVQAMLAAAVLAELPADKYSTLRVDGAVSLRQWLPHDVVDEDSIGNWVSRYLEEHRRPNSSTTDAAALFSWDEARRIRATIEGELRKEGKDSHVALLRFAGNLHNFFRSKIGKPRDESFEFSNVGVFKTAPDQGDGLGPSWEIGKVVFSQSADVAGAPLEASLVTGADGHLNIGFSWLEGVVDGNWVERVMDSLGRLIRDSAN</sequence>
<name>A0AAV9MUZ9_9EURO</name>
<proteinExistence type="predicted"/>
<dbReference type="EMBL" id="JAVRRD010000055">
    <property type="protein sequence ID" value="KAK5043614.1"/>
    <property type="molecule type" value="Genomic_DNA"/>
</dbReference>
<dbReference type="Pfam" id="PF07247">
    <property type="entry name" value="AATase"/>
    <property type="match status" value="1"/>
</dbReference>
<dbReference type="InterPro" id="IPR023213">
    <property type="entry name" value="CAT-like_dom_sf"/>
</dbReference>
<comment type="caution">
    <text evidence="1">The sequence shown here is derived from an EMBL/GenBank/DDBJ whole genome shotgun (WGS) entry which is preliminary data.</text>
</comment>
<dbReference type="PANTHER" id="PTHR28037">
    <property type="entry name" value="ALCOHOL O-ACETYLTRANSFERASE 1-RELATED"/>
    <property type="match status" value="1"/>
</dbReference>
<dbReference type="Gene3D" id="3.30.559.30">
    <property type="entry name" value="Nonribosomal peptide synthetase, condensation domain"/>
    <property type="match status" value="1"/>
</dbReference>
<dbReference type="PANTHER" id="PTHR28037:SF1">
    <property type="entry name" value="ALCOHOL O-ACETYLTRANSFERASE 1-RELATED"/>
    <property type="match status" value="1"/>
</dbReference>
<dbReference type="AlphaFoldDB" id="A0AAV9MUZ9"/>
<accession>A0AAV9MUZ9</accession>
<dbReference type="Proteomes" id="UP001358417">
    <property type="component" value="Unassembled WGS sequence"/>
</dbReference>
<gene>
    <name evidence="1" type="ORF">LTR84_011374</name>
</gene>
<dbReference type="InterPro" id="IPR010828">
    <property type="entry name" value="Atf2/Sli1-like"/>
</dbReference>
<evidence type="ECO:0000313" key="1">
    <source>
        <dbReference type="EMBL" id="KAK5043614.1"/>
    </source>
</evidence>
<reference evidence="1 2" key="1">
    <citation type="submission" date="2023-08" db="EMBL/GenBank/DDBJ databases">
        <title>Black Yeasts Isolated from many extreme environments.</title>
        <authorList>
            <person name="Coleine C."/>
            <person name="Stajich J.E."/>
            <person name="Selbmann L."/>
        </authorList>
    </citation>
    <scope>NUCLEOTIDE SEQUENCE [LARGE SCALE GENOMIC DNA]</scope>
    <source>
        <strain evidence="1 2">CCFEE 5792</strain>
    </source>
</reference>